<evidence type="ECO:0000256" key="1">
    <source>
        <dbReference type="SAM" id="MobiDB-lite"/>
    </source>
</evidence>
<keyword evidence="3" id="KW-1185">Reference proteome</keyword>
<proteinExistence type="predicted"/>
<dbReference type="AlphaFoldDB" id="A0A8X8XTG6"/>
<dbReference type="EMBL" id="PNBA02000007">
    <property type="protein sequence ID" value="KAG6418434.1"/>
    <property type="molecule type" value="Genomic_DNA"/>
</dbReference>
<evidence type="ECO:0000313" key="3">
    <source>
        <dbReference type="Proteomes" id="UP000298416"/>
    </source>
</evidence>
<dbReference type="Proteomes" id="UP000298416">
    <property type="component" value="Unassembled WGS sequence"/>
</dbReference>
<reference evidence="2" key="1">
    <citation type="submission" date="2018-01" db="EMBL/GenBank/DDBJ databases">
        <authorList>
            <person name="Mao J.F."/>
        </authorList>
    </citation>
    <scope>NUCLEOTIDE SEQUENCE</scope>
    <source>
        <strain evidence="2">Huo1</strain>
        <tissue evidence="2">Leaf</tissue>
    </source>
</reference>
<comment type="caution">
    <text evidence="2">The sequence shown here is derived from an EMBL/GenBank/DDBJ whole genome shotgun (WGS) entry which is preliminary data.</text>
</comment>
<reference evidence="2" key="2">
    <citation type="submission" date="2020-08" db="EMBL/GenBank/DDBJ databases">
        <title>Plant Genome Project.</title>
        <authorList>
            <person name="Zhang R.-G."/>
        </authorList>
    </citation>
    <scope>NUCLEOTIDE SEQUENCE</scope>
    <source>
        <strain evidence="2">Huo1</strain>
        <tissue evidence="2">Leaf</tissue>
    </source>
</reference>
<accession>A0A8X8XTG6</accession>
<gene>
    <name evidence="2" type="ORF">SASPL_120638</name>
</gene>
<dbReference type="PANTHER" id="PTHR46250">
    <property type="entry name" value="MYB/SANT-LIKE DNA-BINDING DOMAIN PROTEIN-RELATED"/>
    <property type="match status" value="1"/>
</dbReference>
<protein>
    <recommendedName>
        <fullName evidence="4">Myb/SANT-like domain-containing protein</fullName>
    </recommendedName>
</protein>
<sequence length="143" mass="16041">MNGDYYRMNSFEKNLETQDSSRLGPGTRARGDRTRRSWSAREEEVLMWTLKDLVARGWKSDNGFRSGYLTRIEEVLNREFPKSGIKGTPHVNSKIYHGVAELGAELPSSVPNCRAWWRTAELGAELPCLVAARLAGVSRGVQG</sequence>
<organism evidence="2">
    <name type="scientific">Salvia splendens</name>
    <name type="common">Scarlet sage</name>
    <dbReference type="NCBI Taxonomy" id="180675"/>
    <lineage>
        <taxon>Eukaryota</taxon>
        <taxon>Viridiplantae</taxon>
        <taxon>Streptophyta</taxon>
        <taxon>Embryophyta</taxon>
        <taxon>Tracheophyta</taxon>
        <taxon>Spermatophyta</taxon>
        <taxon>Magnoliopsida</taxon>
        <taxon>eudicotyledons</taxon>
        <taxon>Gunneridae</taxon>
        <taxon>Pentapetalae</taxon>
        <taxon>asterids</taxon>
        <taxon>lamiids</taxon>
        <taxon>Lamiales</taxon>
        <taxon>Lamiaceae</taxon>
        <taxon>Nepetoideae</taxon>
        <taxon>Mentheae</taxon>
        <taxon>Salviinae</taxon>
        <taxon>Salvia</taxon>
        <taxon>Salvia subgen. Calosphace</taxon>
        <taxon>core Calosphace</taxon>
    </lineage>
</organism>
<evidence type="ECO:0008006" key="4">
    <source>
        <dbReference type="Google" id="ProtNLM"/>
    </source>
</evidence>
<feature type="region of interest" description="Disordered" evidence="1">
    <location>
        <begin position="16"/>
        <end position="36"/>
    </location>
</feature>
<name>A0A8X8XTG6_SALSN</name>
<evidence type="ECO:0000313" key="2">
    <source>
        <dbReference type="EMBL" id="KAG6418434.1"/>
    </source>
</evidence>